<organism evidence="13 14">
    <name type="scientific">Molorchus minor</name>
    <dbReference type="NCBI Taxonomy" id="1323400"/>
    <lineage>
        <taxon>Eukaryota</taxon>
        <taxon>Metazoa</taxon>
        <taxon>Ecdysozoa</taxon>
        <taxon>Arthropoda</taxon>
        <taxon>Hexapoda</taxon>
        <taxon>Insecta</taxon>
        <taxon>Pterygota</taxon>
        <taxon>Neoptera</taxon>
        <taxon>Endopterygota</taxon>
        <taxon>Coleoptera</taxon>
        <taxon>Polyphaga</taxon>
        <taxon>Cucujiformia</taxon>
        <taxon>Chrysomeloidea</taxon>
        <taxon>Cerambycidae</taxon>
        <taxon>Lamiinae</taxon>
        <taxon>Monochamini</taxon>
        <taxon>Molorchus</taxon>
    </lineage>
</organism>
<comment type="similarity">
    <text evidence="8">Belongs to the membrane-bound acyltransferase family. Porcupine subfamily.</text>
</comment>
<evidence type="ECO:0000256" key="6">
    <source>
        <dbReference type="ARBA" id="ARBA00023136"/>
    </source>
</evidence>
<gene>
    <name evidence="13" type="ORF">NQ317_018701</name>
</gene>
<comment type="catalytic activity">
    <reaction evidence="11">
        <text>[Wnt protein]-L-serine + (9Z)-hexadecenoyl-CoA = [Wnt protein]-O-(9Z)-hexadecenoyl-L-serine + CoA</text>
        <dbReference type="Rhea" id="RHEA:45336"/>
        <dbReference type="Rhea" id="RHEA-COMP:11170"/>
        <dbReference type="Rhea" id="RHEA-COMP:11171"/>
        <dbReference type="ChEBI" id="CHEBI:29999"/>
        <dbReference type="ChEBI" id="CHEBI:57287"/>
        <dbReference type="ChEBI" id="CHEBI:61540"/>
        <dbReference type="ChEBI" id="CHEBI:85189"/>
        <dbReference type="EC" id="2.3.1.250"/>
    </reaction>
</comment>
<name>A0ABQ9JSL5_9CUCU</name>
<evidence type="ECO:0000256" key="9">
    <source>
        <dbReference type="ARBA" id="ARBA00038867"/>
    </source>
</evidence>
<dbReference type="Proteomes" id="UP001162164">
    <property type="component" value="Unassembled WGS sequence"/>
</dbReference>
<evidence type="ECO:0000256" key="3">
    <source>
        <dbReference type="ARBA" id="ARBA00022687"/>
    </source>
</evidence>
<feature type="transmembrane region" description="Helical" evidence="12">
    <location>
        <begin position="176"/>
        <end position="197"/>
    </location>
</feature>
<feature type="transmembrane region" description="Helical" evidence="12">
    <location>
        <begin position="36"/>
        <end position="60"/>
    </location>
</feature>
<dbReference type="InterPro" id="IPR049941">
    <property type="entry name" value="LPLAT_7/PORCN-like"/>
</dbReference>
<feature type="transmembrane region" description="Helical" evidence="12">
    <location>
        <begin position="405"/>
        <end position="425"/>
    </location>
</feature>
<feature type="transmembrane region" description="Helical" evidence="12">
    <location>
        <begin position="323"/>
        <end position="346"/>
    </location>
</feature>
<sequence>MSSAAGYFDSEESLDYLYDRDEIYEETIFDIWDNCVVLSAISISYTLYKVILFNIIFGLIVSTGKISPTVFHILSGVNGLFLIATLHSTKGKILILICFILSYFLLHLGSNINKIKYLNHANAVKYQLVTSLVLCEYFLLEEEIWMEIRGIIMIFVMKIISLAEDIDREITDFPTVFQYFGYTFSGCNIMFGPWISFQEYIFLYKHPSQKSRWWMYGIVRSLFFSMLSLMVSNCFANFFIPDSSNRWLVAYKEALSFRTSHYFICYLSEASMLAAGYKNQKIWNEPKQWRLVITEPIKIEFPTALTIVVAKWNRPMHEFLKKYVYKSWLPLGKFFAVLMTFVMSSFLHGFEIKISIVLIAIGIFSYLQFIVRDHLARTFNCCIKVHPCKSHCVHKYKRNSLQCKICFIVFSFSTVLHLIYLGVLMDSSTDDKGVYEKWNNLYFVSFYIMAVNILIIM</sequence>
<evidence type="ECO:0000313" key="14">
    <source>
        <dbReference type="Proteomes" id="UP001162164"/>
    </source>
</evidence>
<comment type="subcellular location">
    <subcellularLocation>
        <location evidence="1">Membrane</location>
        <topology evidence="1">Multi-pass membrane protein</topology>
    </subcellularLocation>
</comment>
<evidence type="ECO:0000256" key="5">
    <source>
        <dbReference type="ARBA" id="ARBA00022989"/>
    </source>
</evidence>
<accession>A0ABQ9JSL5</accession>
<keyword evidence="14" id="KW-1185">Reference proteome</keyword>
<dbReference type="PANTHER" id="PTHR13906">
    <property type="entry name" value="PORCUPINE"/>
    <property type="match status" value="1"/>
</dbReference>
<protein>
    <recommendedName>
        <fullName evidence="10">Protein-serine O-palmitoleoyltransferase porcupine</fullName>
        <ecNumber evidence="9">2.3.1.250</ecNumber>
    </recommendedName>
</protein>
<keyword evidence="7" id="KW-0012">Acyltransferase</keyword>
<evidence type="ECO:0000313" key="13">
    <source>
        <dbReference type="EMBL" id="KAJ8980574.1"/>
    </source>
</evidence>
<feature type="transmembrane region" description="Helical" evidence="12">
    <location>
        <begin position="93"/>
        <end position="112"/>
    </location>
</feature>
<keyword evidence="6 12" id="KW-0472">Membrane</keyword>
<dbReference type="EC" id="2.3.1.250" evidence="9"/>
<evidence type="ECO:0000256" key="12">
    <source>
        <dbReference type="SAM" id="Phobius"/>
    </source>
</evidence>
<evidence type="ECO:0000256" key="1">
    <source>
        <dbReference type="ARBA" id="ARBA00004141"/>
    </source>
</evidence>
<evidence type="ECO:0000256" key="10">
    <source>
        <dbReference type="ARBA" id="ARBA00040371"/>
    </source>
</evidence>
<dbReference type="Pfam" id="PF03062">
    <property type="entry name" value="MBOAT"/>
    <property type="match status" value="1"/>
</dbReference>
<evidence type="ECO:0000256" key="4">
    <source>
        <dbReference type="ARBA" id="ARBA00022692"/>
    </source>
</evidence>
<keyword evidence="3" id="KW-0879">Wnt signaling pathway</keyword>
<evidence type="ECO:0000256" key="11">
    <source>
        <dbReference type="ARBA" id="ARBA00047978"/>
    </source>
</evidence>
<dbReference type="InterPro" id="IPR004299">
    <property type="entry name" value="MBOAT_fam"/>
</dbReference>
<evidence type="ECO:0000256" key="8">
    <source>
        <dbReference type="ARBA" id="ARBA00038269"/>
    </source>
</evidence>
<feature type="transmembrane region" description="Helical" evidence="12">
    <location>
        <begin position="66"/>
        <end position="86"/>
    </location>
</feature>
<feature type="transmembrane region" description="Helical" evidence="12">
    <location>
        <begin position="352"/>
        <end position="371"/>
    </location>
</feature>
<evidence type="ECO:0000256" key="2">
    <source>
        <dbReference type="ARBA" id="ARBA00022679"/>
    </source>
</evidence>
<feature type="transmembrane region" description="Helical" evidence="12">
    <location>
        <begin position="437"/>
        <end position="456"/>
    </location>
</feature>
<feature type="transmembrane region" description="Helical" evidence="12">
    <location>
        <begin position="218"/>
        <end position="240"/>
    </location>
</feature>
<dbReference type="EMBL" id="JAPWTJ010000251">
    <property type="protein sequence ID" value="KAJ8980574.1"/>
    <property type="molecule type" value="Genomic_DNA"/>
</dbReference>
<comment type="caution">
    <text evidence="13">The sequence shown here is derived from an EMBL/GenBank/DDBJ whole genome shotgun (WGS) entry which is preliminary data.</text>
</comment>
<keyword evidence="5 12" id="KW-1133">Transmembrane helix</keyword>
<proteinExistence type="inferred from homology"/>
<evidence type="ECO:0000256" key="7">
    <source>
        <dbReference type="ARBA" id="ARBA00023315"/>
    </source>
</evidence>
<keyword evidence="4 12" id="KW-0812">Transmembrane</keyword>
<dbReference type="PANTHER" id="PTHR13906:SF12">
    <property type="entry name" value="PROTEIN-SERINE O-PALMITOLEOYLTRANSFERASE PORCUPINE"/>
    <property type="match status" value="1"/>
</dbReference>
<keyword evidence="2" id="KW-0808">Transferase</keyword>
<reference evidence="13" key="1">
    <citation type="journal article" date="2023" name="Insect Mol. Biol.">
        <title>Genome sequencing provides insights into the evolution of gene families encoding plant cell wall-degrading enzymes in longhorned beetles.</title>
        <authorList>
            <person name="Shin N.R."/>
            <person name="Okamura Y."/>
            <person name="Kirsch R."/>
            <person name="Pauchet Y."/>
        </authorList>
    </citation>
    <scope>NUCLEOTIDE SEQUENCE</scope>
    <source>
        <strain evidence="13">MMC_N1</strain>
    </source>
</reference>